<dbReference type="CDD" id="cd08241">
    <property type="entry name" value="QOR1"/>
    <property type="match status" value="1"/>
</dbReference>
<keyword evidence="3" id="KW-1185">Reference proteome</keyword>
<dbReference type="InterPro" id="IPR013154">
    <property type="entry name" value="ADH-like_N"/>
</dbReference>
<dbReference type="Pfam" id="PF08240">
    <property type="entry name" value="ADH_N"/>
    <property type="match status" value="1"/>
</dbReference>
<dbReference type="InterPro" id="IPR011032">
    <property type="entry name" value="GroES-like_sf"/>
</dbReference>
<dbReference type="RefSeq" id="WP_092858861.1">
    <property type="nucleotide sequence ID" value="NZ_FOQH01000003.1"/>
</dbReference>
<dbReference type="EMBL" id="FOQH01000003">
    <property type="protein sequence ID" value="SFH91014.1"/>
    <property type="molecule type" value="Genomic_DNA"/>
</dbReference>
<dbReference type="STRING" id="1114924.SAMN05216258_10350"/>
<gene>
    <name evidence="2" type="ORF">SAMN05216258_10350</name>
</gene>
<dbReference type="AlphaFoldDB" id="A0A1I3DW92"/>
<dbReference type="InterPro" id="IPR036291">
    <property type="entry name" value="NAD(P)-bd_dom_sf"/>
</dbReference>
<dbReference type="Gene3D" id="3.40.50.720">
    <property type="entry name" value="NAD(P)-binding Rossmann-like Domain"/>
    <property type="match status" value="1"/>
</dbReference>
<dbReference type="PANTHER" id="PTHR43677:SF4">
    <property type="entry name" value="QUINONE OXIDOREDUCTASE-LIKE PROTEIN 2"/>
    <property type="match status" value="1"/>
</dbReference>
<dbReference type="Gene3D" id="3.90.180.10">
    <property type="entry name" value="Medium-chain alcohol dehydrogenases, catalytic domain"/>
    <property type="match status" value="1"/>
</dbReference>
<dbReference type="GO" id="GO:0016491">
    <property type="term" value="F:oxidoreductase activity"/>
    <property type="evidence" value="ECO:0007669"/>
    <property type="project" value="InterPro"/>
</dbReference>
<evidence type="ECO:0000259" key="1">
    <source>
        <dbReference type="SMART" id="SM00829"/>
    </source>
</evidence>
<evidence type="ECO:0000313" key="3">
    <source>
        <dbReference type="Proteomes" id="UP000199377"/>
    </source>
</evidence>
<proteinExistence type="predicted"/>
<name>A0A1I3DW92_9RHOB</name>
<dbReference type="InterPro" id="IPR013149">
    <property type="entry name" value="ADH-like_C"/>
</dbReference>
<accession>A0A1I3DW92</accession>
<dbReference type="SMART" id="SM00829">
    <property type="entry name" value="PKS_ER"/>
    <property type="match status" value="1"/>
</dbReference>
<dbReference type="InterPro" id="IPR051397">
    <property type="entry name" value="Zn-ADH-like_protein"/>
</dbReference>
<dbReference type="SUPFAM" id="SSF51735">
    <property type="entry name" value="NAD(P)-binding Rossmann-fold domains"/>
    <property type="match status" value="1"/>
</dbReference>
<dbReference type="OrthoDB" id="4190732at2"/>
<protein>
    <submittedName>
        <fullName evidence="2">NADPH2:quinone reductase</fullName>
    </submittedName>
</protein>
<dbReference type="Pfam" id="PF00107">
    <property type="entry name" value="ADH_zinc_N"/>
    <property type="match status" value="1"/>
</dbReference>
<dbReference type="InterPro" id="IPR020843">
    <property type="entry name" value="ER"/>
</dbReference>
<evidence type="ECO:0000313" key="2">
    <source>
        <dbReference type="EMBL" id="SFH91014.1"/>
    </source>
</evidence>
<feature type="domain" description="Enoyl reductase (ER)" evidence="1">
    <location>
        <begin position="10"/>
        <end position="321"/>
    </location>
</feature>
<organism evidence="2 3">
    <name type="scientific">Albimonas pacifica</name>
    <dbReference type="NCBI Taxonomy" id="1114924"/>
    <lineage>
        <taxon>Bacteria</taxon>
        <taxon>Pseudomonadati</taxon>
        <taxon>Pseudomonadota</taxon>
        <taxon>Alphaproteobacteria</taxon>
        <taxon>Rhodobacterales</taxon>
        <taxon>Paracoccaceae</taxon>
        <taxon>Albimonas</taxon>
    </lineage>
</organism>
<dbReference type="PANTHER" id="PTHR43677">
    <property type="entry name" value="SHORT-CHAIN DEHYDROGENASE/REDUCTASE"/>
    <property type="match status" value="1"/>
</dbReference>
<dbReference type="SUPFAM" id="SSF50129">
    <property type="entry name" value="GroES-like"/>
    <property type="match status" value="1"/>
</dbReference>
<reference evidence="2 3" key="1">
    <citation type="submission" date="2016-10" db="EMBL/GenBank/DDBJ databases">
        <authorList>
            <person name="de Groot N.N."/>
        </authorList>
    </citation>
    <scope>NUCLEOTIDE SEQUENCE [LARGE SCALE GENOMIC DNA]</scope>
    <source>
        <strain evidence="2 3">CGMCC 1.11030</strain>
    </source>
</reference>
<dbReference type="Proteomes" id="UP000199377">
    <property type="component" value="Unassembled WGS sequence"/>
</dbReference>
<sequence>MRAVICKEWGPPESLVVEDIPVPEPKKGQVRVAIHASSVNFPDVLIIQNKYQFKPELPFSPGSDLAGVVTAVGEGVTRFKVGDKVMGMTSWGAFAEEAIAEESRLDPLPEGVDFAIAAGFPMVYGTSYHALVDRGEVKAGQTVLVLGAAGGVGLAAVEIAKALGARVIAAASSAEKLAICKEHGADEVINYVEEDLREALKRVCPQGPDVIYDPVGGDLAEPAFRSIGWRGKFLVVGFAGGSIPKIPLNLPLLKNASIVGVFYGAYVKNEYQAYLKDMEVLFSWLREGKLKPRVSDRFTLDEAPSAIRRLADRKAAGKLIVEPQQG</sequence>